<reference evidence="1 2" key="1">
    <citation type="submission" date="2024-09" db="EMBL/GenBank/DDBJ databases">
        <authorList>
            <person name="Zhang Z.-H."/>
        </authorList>
    </citation>
    <scope>NUCLEOTIDE SEQUENCE [LARGE SCALE GENOMIC DNA]</scope>
    <source>
        <strain evidence="1 2">HHTR114</strain>
    </source>
</reference>
<comment type="caution">
    <text evidence="1">The sequence shown here is derived from an EMBL/GenBank/DDBJ whole genome shotgun (WGS) entry which is preliminary data.</text>
</comment>
<accession>A0ABW1KRI1</accession>
<gene>
    <name evidence="1" type="ORF">ACFMB1_00010</name>
</gene>
<organism evidence="1 2">
    <name type="scientific">Hyphococcus aureus</name>
    <dbReference type="NCBI Taxonomy" id="2666033"/>
    <lineage>
        <taxon>Bacteria</taxon>
        <taxon>Pseudomonadati</taxon>
        <taxon>Pseudomonadota</taxon>
        <taxon>Alphaproteobacteria</taxon>
        <taxon>Parvularculales</taxon>
        <taxon>Parvularculaceae</taxon>
        <taxon>Hyphococcus</taxon>
    </lineage>
</organism>
<dbReference type="Proteomes" id="UP001596116">
    <property type="component" value="Unassembled WGS sequence"/>
</dbReference>
<dbReference type="GO" id="GO:0008233">
    <property type="term" value="F:peptidase activity"/>
    <property type="evidence" value="ECO:0007669"/>
    <property type="project" value="UniProtKB-KW"/>
</dbReference>
<dbReference type="InterPro" id="IPR009003">
    <property type="entry name" value="Peptidase_S1_PA"/>
</dbReference>
<dbReference type="SUPFAM" id="SSF50494">
    <property type="entry name" value="Trypsin-like serine proteases"/>
    <property type="match status" value="1"/>
</dbReference>
<evidence type="ECO:0000313" key="1">
    <source>
        <dbReference type="EMBL" id="MFC6033904.1"/>
    </source>
</evidence>
<evidence type="ECO:0000313" key="2">
    <source>
        <dbReference type="Proteomes" id="UP001596116"/>
    </source>
</evidence>
<dbReference type="GO" id="GO:0006508">
    <property type="term" value="P:proteolysis"/>
    <property type="evidence" value="ECO:0007669"/>
    <property type="project" value="UniProtKB-KW"/>
</dbReference>
<dbReference type="InterPro" id="IPR043504">
    <property type="entry name" value="Peptidase_S1_PA_chymotrypsin"/>
</dbReference>
<dbReference type="EMBL" id="JBHPON010000001">
    <property type="protein sequence ID" value="MFC6033904.1"/>
    <property type="molecule type" value="Genomic_DNA"/>
</dbReference>
<sequence>MTRLVSALAIVAIAIALLFLETSRYAEIRRLRERTETLQDEVRAAGEKADAALSAVIAPDTLAHATGSVYLIVVNGASRGTAFVIDREHGLLATAAHTASSLPLDDPEASVYLLNRASSAKIPVVSRRLHAGYGVFRTLVEDHQPIRPNSSVYEPKTAPLRDLAFDAALITVDPADPETGENRLGPDLPIASEEALLALEPGAPIAVIGYPYDTLDDGFAPDAATPRVERGVIAAITPPLDSAEETPNPAIANLIIHRLATAGGNSGSPILNAAGEVIGIHTHGIESKSSNADGAAQRAEVLYDLTSEAREQSRLNDLFLPAWKRLLSHWTRADDALSWSFFMEYAHPGEKPAPTVGALAATAAPPFTRSIETIEFEPAAQTRRVEAPELSTTLTAADGIETDARSFLIRQEGEYAEFWRTVDRNSEHVLFAFDYSLRSRTGFCPLHTYWRKKGETQLQVMRWRAAFELHLPALPEGGIEDYQILLRRSPKCDPVSMEFIAGAVSWPAGTDSSAQTVAFSTAQPDGGQNGTAPSATSVFAGAQAAWKRFRECRLSPRSERPDHCFPPEYIELEGATSRE</sequence>
<dbReference type="Pfam" id="PF13365">
    <property type="entry name" value="Trypsin_2"/>
    <property type="match status" value="1"/>
</dbReference>
<keyword evidence="1" id="KW-0378">Hydrolase</keyword>
<keyword evidence="2" id="KW-1185">Reference proteome</keyword>
<proteinExistence type="predicted"/>
<keyword evidence="1" id="KW-0645">Protease</keyword>
<dbReference type="RefSeq" id="WP_379880811.1">
    <property type="nucleotide sequence ID" value="NZ_JBHPON010000001.1"/>
</dbReference>
<name>A0ABW1KRI1_9PROT</name>
<protein>
    <submittedName>
        <fullName evidence="1">Serine protease</fullName>
    </submittedName>
</protein>
<dbReference type="Gene3D" id="2.40.10.10">
    <property type="entry name" value="Trypsin-like serine proteases"/>
    <property type="match status" value="1"/>
</dbReference>